<name>A0A1F6GBQ8_9PROT</name>
<gene>
    <name evidence="2" type="ORF">A2527_06910</name>
</gene>
<dbReference type="InterPro" id="IPR001623">
    <property type="entry name" value="DnaJ_domain"/>
</dbReference>
<organism evidence="2 3">
    <name type="scientific">Candidatus Lambdaproteobacteria bacterium RIFOXYD2_FULL_50_16</name>
    <dbReference type="NCBI Taxonomy" id="1817772"/>
    <lineage>
        <taxon>Bacteria</taxon>
        <taxon>Pseudomonadati</taxon>
        <taxon>Pseudomonadota</taxon>
        <taxon>Candidatus Lambdaproteobacteria</taxon>
    </lineage>
</organism>
<evidence type="ECO:0000313" key="2">
    <source>
        <dbReference type="EMBL" id="OGG95552.1"/>
    </source>
</evidence>
<accession>A0A1F6GBQ8</accession>
<feature type="domain" description="J" evidence="1">
    <location>
        <begin position="79"/>
        <end position="140"/>
    </location>
</feature>
<dbReference type="PROSITE" id="PS50076">
    <property type="entry name" value="DNAJ_2"/>
    <property type="match status" value="1"/>
</dbReference>
<evidence type="ECO:0000313" key="3">
    <source>
        <dbReference type="Proteomes" id="UP000178449"/>
    </source>
</evidence>
<dbReference type="InterPro" id="IPR036869">
    <property type="entry name" value="J_dom_sf"/>
</dbReference>
<comment type="caution">
    <text evidence="2">The sequence shown here is derived from an EMBL/GenBank/DDBJ whole genome shotgun (WGS) entry which is preliminary data.</text>
</comment>
<dbReference type="AlphaFoldDB" id="A0A1F6GBQ8"/>
<dbReference type="SUPFAM" id="SSF46565">
    <property type="entry name" value="Chaperone J-domain"/>
    <property type="match status" value="1"/>
</dbReference>
<evidence type="ECO:0000259" key="1">
    <source>
        <dbReference type="PROSITE" id="PS50076"/>
    </source>
</evidence>
<dbReference type="STRING" id="1817772.A2527_06910"/>
<dbReference type="EMBL" id="MFNE01000020">
    <property type="protein sequence ID" value="OGG95552.1"/>
    <property type="molecule type" value="Genomic_DNA"/>
</dbReference>
<sequence>MSLNERLMLLLKSLAGEQLDEFSKKLDEQLGQWERRLGLDEEGQKRAGSQTGYQSKYKAKFEETGTKGSKPNYSDSFLKDLAAFGLTPPVTLAELKKARNRELKKFHPDRFEQEPEKKEAAGRIAQILTDTYERLVRDKRIL</sequence>
<dbReference type="Gene3D" id="1.10.287.110">
    <property type="entry name" value="DnaJ domain"/>
    <property type="match status" value="1"/>
</dbReference>
<proteinExistence type="predicted"/>
<dbReference type="Proteomes" id="UP000178449">
    <property type="component" value="Unassembled WGS sequence"/>
</dbReference>
<protein>
    <recommendedName>
        <fullName evidence="1">J domain-containing protein</fullName>
    </recommendedName>
</protein>
<reference evidence="2 3" key="1">
    <citation type="journal article" date="2016" name="Nat. Commun.">
        <title>Thousands of microbial genomes shed light on interconnected biogeochemical processes in an aquifer system.</title>
        <authorList>
            <person name="Anantharaman K."/>
            <person name="Brown C.T."/>
            <person name="Hug L.A."/>
            <person name="Sharon I."/>
            <person name="Castelle C.J."/>
            <person name="Probst A.J."/>
            <person name="Thomas B.C."/>
            <person name="Singh A."/>
            <person name="Wilkins M.J."/>
            <person name="Karaoz U."/>
            <person name="Brodie E.L."/>
            <person name="Williams K.H."/>
            <person name="Hubbard S.S."/>
            <person name="Banfield J.F."/>
        </authorList>
    </citation>
    <scope>NUCLEOTIDE SEQUENCE [LARGE SCALE GENOMIC DNA]</scope>
</reference>